<dbReference type="InterPro" id="IPR000917">
    <property type="entry name" value="Sulfatase_N"/>
</dbReference>
<dbReference type="CDD" id="cd16147">
    <property type="entry name" value="G6S"/>
    <property type="match status" value="1"/>
</dbReference>
<dbReference type="SUPFAM" id="SSF53649">
    <property type="entry name" value="Alkaline phosphatase-like"/>
    <property type="match status" value="1"/>
</dbReference>
<reference evidence="5 6" key="1">
    <citation type="submission" date="2023-01" db="EMBL/GenBank/DDBJ databases">
        <title>Analysis of 21 Apiospora genomes using comparative genomics revels a genus with tremendous synthesis potential of carbohydrate active enzymes and secondary metabolites.</title>
        <authorList>
            <person name="Sorensen T."/>
        </authorList>
    </citation>
    <scope>NUCLEOTIDE SEQUENCE [LARGE SCALE GENOMIC DNA]</scope>
    <source>
        <strain evidence="5 6">CBS 20057</strain>
    </source>
</reference>
<feature type="signal peptide" evidence="3">
    <location>
        <begin position="1"/>
        <end position="19"/>
    </location>
</feature>
<evidence type="ECO:0000256" key="2">
    <source>
        <dbReference type="SAM" id="MobiDB-lite"/>
    </source>
</evidence>
<dbReference type="InterPro" id="IPR017850">
    <property type="entry name" value="Alkaline_phosphatase_core_sf"/>
</dbReference>
<feature type="domain" description="Sulfatase N-terminal" evidence="4">
    <location>
        <begin position="33"/>
        <end position="370"/>
    </location>
</feature>
<dbReference type="PANTHER" id="PTHR43108">
    <property type="entry name" value="N-ACETYLGLUCOSAMINE-6-SULFATASE FAMILY MEMBER"/>
    <property type="match status" value="1"/>
</dbReference>
<dbReference type="PANTHER" id="PTHR43108:SF8">
    <property type="entry name" value="SD21168P"/>
    <property type="match status" value="1"/>
</dbReference>
<evidence type="ECO:0000256" key="1">
    <source>
        <dbReference type="ARBA" id="ARBA00008779"/>
    </source>
</evidence>
<evidence type="ECO:0000256" key="3">
    <source>
        <dbReference type="SAM" id="SignalP"/>
    </source>
</evidence>
<evidence type="ECO:0000313" key="5">
    <source>
        <dbReference type="EMBL" id="KAK8005897.1"/>
    </source>
</evidence>
<feature type="region of interest" description="Disordered" evidence="2">
    <location>
        <begin position="606"/>
        <end position="625"/>
    </location>
</feature>
<dbReference type="EMBL" id="JAQQWI010000017">
    <property type="protein sequence ID" value="KAK8005897.1"/>
    <property type="molecule type" value="Genomic_DNA"/>
</dbReference>
<accession>A0ABR1R996</accession>
<proteinExistence type="inferred from homology"/>
<sequence length="625" mass="69481">MHVTIPSLVTLALTGSALSAAGATDGGGNDKKPNVVIIMSDDQDRLLGSLDYMPTVQKMMGDGVEFENHYGTISNCCPSRATFLRGQAAHSTNITHVRPPGGNYDKWRIAGEDKNYLPHWIKKAGYKAEYVGKFLNGYSQANYHIPPKGWDHVDALIEPYINDYNNVVMSQNGERPVQYRGFHSNDVVRIKALDRLDQLLTAEDPFFMAIMPYAPHVAGQQPPTPQARHADKFADASAPRFANWNPSDEIQKTKSVFLKDLKLMDSEAEASADRLFRGRIRAIQGVDEIIEDVLAKLEEKGQLDNTYVIFTTDNGYHIGAHRLPGGKALPYIQDTNLPLVVRGPGIPGGVKSKVASAHLDFAPTFLDIMGLDKSSWPELLDGRSLLAEWKDPVPEVKPEVGSAKEIINIEFWGDKVVEIPEYAGMKLENNSYKTLRIVSEESSWMFLNWCTNEMELYNITADPWEVNNLARGDVTAEHQRLINRLNSILMVTKSCTKDSCRDPWSALQPPDAAAPIKSLTAAMAPEYDAFYEAFPKVHFGKCMQYQDEANEQPFWPAGAENDLGKAYRQPTDNWVSSDKGKRGVPPNPEPAGGEEQRHATLEQLMADTHVLTDEETGPLVPAEED</sequence>
<gene>
    <name evidence="5" type="ORF">PG991_012194</name>
</gene>
<dbReference type="Pfam" id="PF00884">
    <property type="entry name" value="Sulfatase"/>
    <property type="match status" value="1"/>
</dbReference>
<dbReference type="Gene3D" id="3.40.720.10">
    <property type="entry name" value="Alkaline Phosphatase, subunit A"/>
    <property type="match status" value="1"/>
</dbReference>
<feature type="region of interest" description="Disordered" evidence="2">
    <location>
        <begin position="554"/>
        <end position="599"/>
    </location>
</feature>
<keyword evidence="6" id="KW-1185">Reference proteome</keyword>
<protein>
    <submittedName>
        <fullName evidence="5">Arylsulfatase</fullName>
    </submittedName>
</protein>
<keyword evidence="3" id="KW-0732">Signal</keyword>
<evidence type="ECO:0000259" key="4">
    <source>
        <dbReference type="Pfam" id="PF00884"/>
    </source>
</evidence>
<dbReference type="Proteomes" id="UP001396898">
    <property type="component" value="Unassembled WGS sequence"/>
</dbReference>
<feature type="chain" id="PRO_5047324872" evidence="3">
    <location>
        <begin position="20"/>
        <end position="625"/>
    </location>
</feature>
<evidence type="ECO:0000313" key="6">
    <source>
        <dbReference type="Proteomes" id="UP001396898"/>
    </source>
</evidence>
<organism evidence="5 6">
    <name type="scientific">Apiospora marii</name>
    <dbReference type="NCBI Taxonomy" id="335849"/>
    <lineage>
        <taxon>Eukaryota</taxon>
        <taxon>Fungi</taxon>
        <taxon>Dikarya</taxon>
        <taxon>Ascomycota</taxon>
        <taxon>Pezizomycotina</taxon>
        <taxon>Sordariomycetes</taxon>
        <taxon>Xylariomycetidae</taxon>
        <taxon>Amphisphaeriales</taxon>
        <taxon>Apiosporaceae</taxon>
        <taxon>Apiospora</taxon>
    </lineage>
</organism>
<comment type="similarity">
    <text evidence="1">Belongs to the sulfatase family.</text>
</comment>
<name>A0ABR1R996_9PEZI</name>
<comment type="caution">
    <text evidence="5">The sequence shown here is derived from an EMBL/GenBank/DDBJ whole genome shotgun (WGS) entry which is preliminary data.</text>
</comment>